<name>A0A0D0CWW6_9AGAM</name>
<dbReference type="EMBL" id="KN831633">
    <property type="protein sequence ID" value="KIK71809.1"/>
    <property type="molecule type" value="Genomic_DNA"/>
</dbReference>
<organism evidence="2 3">
    <name type="scientific">Paxillus rubicundulus Ve08.2h10</name>
    <dbReference type="NCBI Taxonomy" id="930991"/>
    <lineage>
        <taxon>Eukaryota</taxon>
        <taxon>Fungi</taxon>
        <taxon>Dikarya</taxon>
        <taxon>Basidiomycota</taxon>
        <taxon>Agaricomycotina</taxon>
        <taxon>Agaricomycetes</taxon>
        <taxon>Agaricomycetidae</taxon>
        <taxon>Boletales</taxon>
        <taxon>Paxilineae</taxon>
        <taxon>Paxillaceae</taxon>
        <taxon>Paxillus</taxon>
    </lineage>
</organism>
<keyword evidence="3" id="KW-1185">Reference proteome</keyword>
<gene>
    <name evidence="2" type="ORF">PAXRUDRAFT_22804</name>
</gene>
<protein>
    <submittedName>
        <fullName evidence="2">Uncharacterized protein</fullName>
    </submittedName>
</protein>
<dbReference type="HOGENOM" id="CLU_1015994_0_0_1"/>
<evidence type="ECO:0000313" key="3">
    <source>
        <dbReference type="Proteomes" id="UP000054538"/>
    </source>
</evidence>
<feature type="region of interest" description="Disordered" evidence="1">
    <location>
        <begin position="148"/>
        <end position="172"/>
    </location>
</feature>
<evidence type="ECO:0000256" key="1">
    <source>
        <dbReference type="SAM" id="MobiDB-lite"/>
    </source>
</evidence>
<dbReference type="Proteomes" id="UP000054538">
    <property type="component" value="Unassembled WGS sequence"/>
</dbReference>
<sequence length="268" mass="29044">MDPRRPLLAFLASALPENHPELSSVLDNAEEYASRMVMTAETHLLGDHSTLGMGLNNVPGAVSEVKARLVWVQVPSEGGVHLELVHRFEVEMEHNWYETTVTASLPHRIVSVIDWASDSPMPLPVPSEEGERLPNLGTFVPLGSNFDTVSSAPGQGGRRLGKALAGKKPKKGCHAKEEGTFVAIPTLAQHPALFSSAEAYAPTPRNPRPPKFSKATYEVFPWGVNDPVEAAQRKAGRHGQTEVEHPLSLAHTASLFGPGYRERQGCNG</sequence>
<dbReference type="InParanoid" id="A0A0D0CWW6"/>
<evidence type="ECO:0000313" key="2">
    <source>
        <dbReference type="EMBL" id="KIK71809.1"/>
    </source>
</evidence>
<dbReference type="AlphaFoldDB" id="A0A0D0CWW6"/>
<accession>A0A0D0CWW6</accession>
<dbReference type="OrthoDB" id="3264193at2759"/>
<reference evidence="2 3" key="1">
    <citation type="submission" date="2014-04" db="EMBL/GenBank/DDBJ databases">
        <authorList>
            <consortium name="DOE Joint Genome Institute"/>
            <person name="Kuo A."/>
            <person name="Kohler A."/>
            <person name="Jargeat P."/>
            <person name="Nagy L.G."/>
            <person name="Floudas D."/>
            <person name="Copeland A."/>
            <person name="Barry K.W."/>
            <person name="Cichocki N."/>
            <person name="Veneault-Fourrey C."/>
            <person name="LaButti K."/>
            <person name="Lindquist E.A."/>
            <person name="Lipzen A."/>
            <person name="Lundell T."/>
            <person name="Morin E."/>
            <person name="Murat C."/>
            <person name="Sun H."/>
            <person name="Tunlid A."/>
            <person name="Henrissat B."/>
            <person name="Grigoriev I.V."/>
            <person name="Hibbett D.S."/>
            <person name="Martin F."/>
            <person name="Nordberg H.P."/>
            <person name="Cantor M.N."/>
            <person name="Hua S.X."/>
        </authorList>
    </citation>
    <scope>NUCLEOTIDE SEQUENCE [LARGE SCALE GENOMIC DNA]</scope>
    <source>
        <strain evidence="2 3">Ve08.2h10</strain>
    </source>
</reference>
<feature type="compositionally biased region" description="Basic residues" evidence="1">
    <location>
        <begin position="159"/>
        <end position="172"/>
    </location>
</feature>
<proteinExistence type="predicted"/>
<reference evidence="3" key="2">
    <citation type="submission" date="2015-01" db="EMBL/GenBank/DDBJ databases">
        <title>Evolutionary Origins and Diversification of the Mycorrhizal Mutualists.</title>
        <authorList>
            <consortium name="DOE Joint Genome Institute"/>
            <consortium name="Mycorrhizal Genomics Consortium"/>
            <person name="Kohler A."/>
            <person name="Kuo A."/>
            <person name="Nagy L.G."/>
            <person name="Floudas D."/>
            <person name="Copeland A."/>
            <person name="Barry K.W."/>
            <person name="Cichocki N."/>
            <person name="Veneault-Fourrey C."/>
            <person name="LaButti K."/>
            <person name="Lindquist E.A."/>
            <person name="Lipzen A."/>
            <person name="Lundell T."/>
            <person name="Morin E."/>
            <person name="Murat C."/>
            <person name="Riley R."/>
            <person name="Ohm R."/>
            <person name="Sun H."/>
            <person name="Tunlid A."/>
            <person name="Henrissat B."/>
            <person name="Grigoriev I.V."/>
            <person name="Hibbett D.S."/>
            <person name="Martin F."/>
        </authorList>
    </citation>
    <scope>NUCLEOTIDE SEQUENCE [LARGE SCALE GENOMIC DNA]</scope>
    <source>
        <strain evidence="3">Ve08.2h10</strain>
    </source>
</reference>